<proteinExistence type="predicted"/>
<protein>
    <submittedName>
        <fullName evidence="1">Uncharacterized protein</fullName>
    </submittedName>
</protein>
<dbReference type="EMBL" id="BSDR01000001">
    <property type="protein sequence ID" value="GLI34613.1"/>
    <property type="molecule type" value="Genomic_DNA"/>
</dbReference>
<organism evidence="1 2">
    <name type="scientific">Desulforhabdus amnigena</name>
    <dbReference type="NCBI Taxonomy" id="40218"/>
    <lineage>
        <taxon>Bacteria</taxon>
        <taxon>Pseudomonadati</taxon>
        <taxon>Thermodesulfobacteriota</taxon>
        <taxon>Syntrophobacteria</taxon>
        <taxon>Syntrophobacterales</taxon>
        <taxon>Syntrophobacteraceae</taxon>
        <taxon>Desulforhabdus</taxon>
    </lineage>
</organism>
<evidence type="ECO:0000313" key="2">
    <source>
        <dbReference type="Proteomes" id="UP001144372"/>
    </source>
</evidence>
<keyword evidence="2" id="KW-1185">Reference proteome</keyword>
<comment type="caution">
    <text evidence="1">The sequence shown here is derived from an EMBL/GenBank/DDBJ whole genome shotgun (WGS) entry which is preliminary data.</text>
</comment>
<sequence length="55" mass="6153">MKFGNGPAAVTGDEIRRSHCPFKAGWEGSESRMIRKSEDLPDVALEIGAWRYPMT</sequence>
<dbReference type="AlphaFoldDB" id="A0A9W6D4V9"/>
<gene>
    <name evidence="1" type="ORF">DAMNIGENAA_20460</name>
</gene>
<reference evidence="1" key="1">
    <citation type="submission" date="2022-12" db="EMBL/GenBank/DDBJ databases">
        <title>Reference genome sequencing for broad-spectrum identification of bacterial and archaeal isolates by mass spectrometry.</title>
        <authorList>
            <person name="Sekiguchi Y."/>
            <person name="Tourlousse D.M."/>
        </authorList>
    </citation>
    <scope>NUCLEOTIDE SEQUENCE</scope>
    <source>
        <strain evidence="1">ASRB1</strain>
    </source>
</reference>
<dbReference type="Proteomes" id="UP001144372">
    <property type="component" value="Unassembled WGS sequence"/>
</dbReference>
<accession>A0A9W6D4V9</accession>
<name>A0A9W6D4V9_9BACT</name>
<evidence type="ECO:0000313" key="1">
    <source>
        <dbReference type="EMBL" id="GLI34613.1"/>
    </source>
</evidence>